<name>A0ABW2BT83_9PSEU</name>
<dbReference type="Proteomes" id="UP001596337">
    <property type="component" value="Unassembled WGS sequence"/>
</dbReference>
<evidence type="ECO:0000313" key="3">
    <source>
        <dbReference type="Proteomes" id="UP001596337"/>
    </source>
</evidence>
<gene>
    <name evidence="2" type="ORF">ACFQGD_03655</name>
</gene>
<proteinExistence type="inferred from homology"/>
<comment type="caution">
    <text evidence="2">The sequence shown here is derived from an EMBL/GenBank/DDBJ whole genome shotgun (WGS) entry which is preliminary data.</text>
</comment>
<organism evidence="2 3">
    <name type="scientific">Haloechinothrix salitolerans</name>
    <dbReference type="NCBI Taxonomy" id="926830"/>
    <lineage>
        <taxon>Bacteria</taxon>
        <taxon>Bacillati</taxon>
        <taxon>Actinomycetota</taxon>
        <taxon>Actinomycetes</taxon>
        <taxon>Pseudonocardiales</taxon>
        <taxon>Pseudonocardiaceae</taxon>
        <taxon>Haloechinothrix</taxon>
    </lineage>
</organism>
<evidence type="ECO:0000313" key="2">
    <source>
        <dbReference type="EMBL" id="MFC6866232.1"/>
    </source>
</evidence>
<dbReference type="SUPFAM" id="SSF48264">
    <property type="entry name" value="Cytochrome P450"/>
    <property type="match status" value="1"/>
</dbReference>
<dbReference type="InterPro" id="IPR002397">
    <property type="entry name" value="Cyt_P450_B"/>
</dbReference>
<dbReference type="InterPro" id="IPR036396">
    <property type="entry name" value="Cyt_P450_sf"/>
</dbReference>
<dbReference type="PANTHER" id="PTHR46696">
    <property type="entry name" value="P450, PUTATIVE (EUROFUNG)-RELATED"/>
    <property type="match status" value="1"/>
</dbReference>
<reference evidence="3" key="1">
    <citation type="journal article" date="2019" name="Int. J. Syst. Evol. Microbiol.">
        <title>The Global Catalogue of Microorganisms (GCM) 10K type strain sequencing project: providing services to taxonomists for standard genome sequencing and annotation.</title>
        <authorList>
            <consortium name="The Broad Institute Genomics Platform"/>
            <consortium name="The Broad Institute Genome Sequencing Center for Infectious Disease"/>
            <person name="Wu L."/>
            <person name="Ma J."/>
        </authorList>
    </citation>
    <scope>NUCLEOTIDE SEQUENCE [LARGE SCALE GENOMIC DNA]</scope>
    <source>
        <strain evidence="3">KCTC 32255</strain>
    </source>
</reference>
<sequence>MTSTTSQRQYDPVSVSPLSFWAGTAEEREKTFKTLRDERPISWHPPIEGGLMPPEKDGFWAVVRHEDIVRVSKDWQTFSSASGVLMEEMPPEILEAGQSFLGMDPPRHTRLRRLISAAFTPKRVAKIEHQIRQQAKHIVDDLIDTGDCDFVQQVSKRLPMWTIFEMMGLPDEHREEAAHGADGMVSWADEEVAAGREPGQVVADAMMTLLSLGLDLAAQRRASPADDLMTNLVRAEVDGQRLTDEEIGAFFVLLSVAGNDTTRNTISLTMKALCDFPDQRQLLRSDFNGRIATAVEEFVRWVTPVMTFRRTAARDVELGGRQIHEGDWVVTFFSSGNRDERVFEDPNVFDITRDPNPHVAFGGGGPHFCLGNQLAKTQLRAIFNQLTHRVPNLEVGEPTYLVGNFVRAVKSMPCTIGAHQ</sequence>
<dbReference type="Gene3D" id="1.10.630.10">
    <property type="entry name" value="Cytochrome P450"/>
    <property type="match status" value="1"/>
</dbReference>
<comment type="similarity">
    <text evidence="1">Belongs to the cytochrome P450 family.</text>
</comment>
<dbReference type="EMBL" id="JBHSXX010000001">
    <property type="protein sequence ID" value="MFC6866232.1"/>
    <property type="molecule type" value="Genomic_DNA"/>
</dbReference>
<dbReference type="PANTHER" id="PTHR46696:SF4">
    <property type="entry name" value="BIOTIN BIOSYNTHESIS CYTOCHROME P450"/>
    <property type="match status" value="1"/>
</dbReference>
<dbReference type="InterPro" id="IPR001128">
    <property type="entry name" value="Cyt_P450"/>
</dbReference>
<dbReference type="Pfam" id="PF00067">
    <property type="entry name" value="p450"/>
    <property type="match status" value="1"/>
</dbReference>
<dbReference type="RefSeq" id="WP_345407430.1">
    <property type="nucleotide sequence ID" value="NZ_BAABLA010000123.1"/>
</dbReference>
<dbReference type="PRINTS" id="PR00359">
    <property type="entry name" value="BP450"/>
</dbReference>
<evidence type="ECO:0000256" key="1">
    <source>
        <dbReference type="ARBA" id="ARBA00010617"/>
    </source>
</evidence>
<accession>A0ABW2BT83</accession>
<dbReference type="CDD" id="cd11033">
    <property type="entry name" value="CYP142-like"/>
    <property type="match status" value="1"/>
</dbReference>
<protein>
    <submittedName>
        <fullName evidence="2">Cytochrome P450</fullName>
    </submittedName>
</protein>
<keyword evidence="3" id="KW-1185">Reference proteome</keyword>